<feature type="compositionally biased region" description="Polar residues" evidence="1">
    <location>
        <begin position="19"/>
        <end position="28"/>
    </location>
</feature>
<feature type="region of interest" description="Disordered" evidence="1">
    <location>
        <begin position="1"/>
        <end position="39"/>
    </location>
</feature>
<comment type="caution">
    <text evidence="2">The sequence shown here is derived from an EMBL/GenBank/DDBJ whole genome shotgun (WGS) entry which is preliminary data.</text>
</comment>
<evidence type="ECO:0000313" key="3">
    <source>
        <dbReference type="Proteomes" id="UP001211907"/>
    </source>
</evidence>
<evidence type="ECO:0000313" key="2">
    <source>
        <dbReference type="EMBL" id="KAJ3107166.1"/>
    </source>
</evidence>
<gene>
    <name evidence="2" type="ORF">HK100_003622</name>
</gene>
<feature type="compositionally biased region" description="Polar residues" evidence="1">
    <location>
        <begin position="1"/>
        <end position="12"/>
    </location>
</feature>
<reference evidence="2" key="1">
    <citation type="submission" date="2020-05" db="EMBL/GenBank/DDBJ databases">
        <title>Phylogenomic resolution of chytrid fungi.</title>
        <authorList>
            <person name="Stajich J.E."/>
            <person name="Amses K."/>
            <person name="Simmons R."/>
            <person name="Seto K."/>
            <person name="Myers J."/>
            <person name="Bonds A."/>
            <person name="Quandt C.A."/>
            <person name="Barry K."/>
            <person name="Liu P."/>
            <person name="Grigoriev I."/>
            <person name="Longcore J.E."/>
            <person name="James T.Y."/>
        </authorList>
    </citation>
    <scope>NUCLEOTIDE SEQUENCE</scope>
    <source>
        <strain evidence="2">JEL0513</strain>
    </source>
</reference>
<sequence>MSVSSPRLTTFGLSREKSITQNSNNSKSIPAVPLPSPPPIHLQIPKLTPTANNTAARLSVDSDSDDSYWDLDIGFAPQAAVLDVTATKTWHPNNSTSGRRSVDLREYHAIDSSNYTLPSDETEQSRIELEHYMLRHVFKK</sequence>
<dbReference type="Proteomes" id="UP001211907">
    <property type="component" value="Unassembled WGS sequence"/>
</dbReference>
<dbReference type="AlphaFoldDB" id="A0AAD5XDF7"/>
<dbReference type="EMBL" id="JADGJH010001918">
    <property type="protein sequence ID" value="KAJ3107166.1"/>
    <property type="molecule type" value="Genomic_DNA"/>
</dbReference>
<name>A0AAD5XDF7_9FUNG</name>
<proteinExistence type="predicted"/>
<keyword evidence="3" id="KW-1185">Reference proteome</keyword>
<organism evidence="2 3">
    <name type="scientific">Physocladia obscura</name>
    <dbReference type="NCBI Taxonomy" id="109957"/>
    <lineage>
        <taxon>Eukaryota</taxon>
        <taxon>Fungi</taxon>
        <taxon>Fungi incertae sedis</taxon>
        <taxon>Chytridiomycota</taxon>
        <taxon>Chytridiomycota incertae sedis</taxon>
        <taxon>Chytridiomycetes</taxon>
        <taxon>Chytridiales</taxon>
        <taxon>Chytriomycetaceae</taxon>
        <taxon>Physocladia</taxon>
    </lineage>
</organism>
<evidence type="ECO:0000256" key="1">
    <source>
        <dbReference type="SAM" id="MobiDB-lite"/>
    </source>
</evidence>
<protein>
    <submittedName>
        <fullName evidence="2">Uncharacterized protein</fullName>
    </submittedName>
</protein>
<accession>A0AAD5XDF7</accession>